<accession>A0A1J9PX65</accession>
<evidence type="ECO:0000256" key="1">
    <source>
        <dbReference type="ARBA" id="ARBA00001917"/>
    </source>
</evidence>
<dbReference type="PANTHER" id="PTHR33798">
    <property type="entry name" value="FLAVOPROTEIN OXYGENASE"/>
    <property type="match status" value="1"/>
</dbReference>
<dbReference type="Proteomes" id="UP000242791">
    <property type="component" value="Unassembled WGS sequence"/>
</dbReference>
<comment type="caution">
    <text evidence="5">The sequence shown here is derived from an EMBL/GenBank/DDBJ whole genome shotgun (WGS) entry which is preliminary data.</text>
</comment>
<name>A0A1J9PX65_9EURO</name>
<dbReference type="PANTHER" id="PTHR33798:SF5">
    <property type="entry name" value="FLAVIN REDUCTASE LIKE DOMAIN-CONTAINING PROTEIN"/>
    <property type="match status" value="1"/>
</dbReference>
<sequence>MVNFDPPIIVVGITGEPNPPKDSLCNILETGECVVNTVSEHHVEAVNHSVKAPRVKELIFSIEAKLVETREWESRANPGRKSDVMVILDGTTFWAREDAINDERSLLDPAVLRPVARLGGISYMRATTMMEIPRPSVDRPGNFSIGV</sequence>
<organism evidence="5 6">
    <name type="scientific">Blastomyces percursus</name>
    <dbReference type="NCBI Taxonomy" id="1658174"/>
    <lineage>
        <taxon>Eukaryota</taxon>
        <taxon>Fungi</taxon>
        <taxon>Dikarya</taxon>
        <taxon>Ascomycota</taxon>
        <taxon>Pezizomycotina</taxon>
        <taxon>Eurotiomycetes</taxon>
        <taxon>Eurotiomycetidae</taxon>
        <taxon>Onygenales</taxon>
        <taxon>Ajellomycetaceae</taxon>
        <taxon>Blastomyces</taxon>
    </lineage>
</organism>
<comment type="cofactor">
    <cofactor evidence="1">
        <name>FMN</name>
        <dbReference type="ChEBI" id="CHEBI:58210"/>
    </cofactor>
</comment>
<gene>
    <name evidence="5" type="ORF">ACJ73_07759</name>
</gene>
<dbReference type="Gene3D" id="2.30.110.10">
    <property type="entry name" value="Electron Transport, Fmn-binding Protein, Chain A"/>
    <property type="match status" value="2"/>
</dbReference>
<proteinExistence type="inferred from homology"/>
<dbReference type="EMBL" id="LGTZ01001649">
    <property type="protein sequence ID" value="OJD20902.1"/>
    <property type="molecule type" value="Genomic_DNA"/>
</dbReference>
<reference evidence="5 6" key="1">
    <citation type="submission" date="2015-08" db="EMBL/GenBank/DDBJ databases">
        <title>Emmonsia species relationships and genome sequence.</title>
        <authorList>
            <person name="Cuomo C.A."/>
            <person name="Schwartz I.S."/>
            <person name="Kenyon C."/>
            <person name="De Hoog G.S."/>
            <person name="Govender N.P."/>
            <person name="Botha A."/>
            <person name="Moreno L."/>
            <person name="De Vries M."/>
            <person name="Munoz J.F."/>
            <person name="Stielow J.B."/>
        </authorList>
    </citation>
    <scope>NUCLEOTIDE SEQUENCE [LARGE SCALE GENOMIC DNA]</scope>
    <source>
        <strain evidence="5 6">EI222</strain>
    </source>
</reference>
<evidence type="ECO:0000256" key="2">
    <source>
        <dbReference type="ARBA" id="ARBA00022630"/>
    </source>
</evidence>
<protein>
    <submittedName>
        <fullName evidence="5">Uncharacterized protein</fullName>
    </submittedName>
</protein>
<dbReference type="SUPFAM" id="SSF50475">
    <property type="entry name" value="FMN-binding split barrel"/>
    <property type="match status" value="1"/>
</dbReference>
<evidence type="ECO:0000313" key="6">
    <source>
        <dbReference type="Proteomes" id="UP000242791"/>
    </source>
</evidence>
<comment type="similarity">
    <text evidence="4">Belongs to the flavoredoxin family.</text>
</comment>
<keyword evidence="2" id="KW-0285">Flavoprotein</keyword>
<evidence type="ECO:0000256" key="4">
    <source>
        <dbReference type="ARBA" id="ARBA00038054"/>
    </source>
</evidence>
<dbReference type="VEuPathDB" id="FungiDB:ACJ73_07759"/>
<dbReference type="AlphaFoldDB" id="A0A1J9PX65"/>
<dbReference type="InterPro" id="IPR012349">
    <property type="entry name" value="Split_barrel_FMN-bd"/>
</dbReference>
<keyword evidence="6" id="KW-1185">Reference proteome</keyword>
<dbReference type="OrthoDB" id="10250990at2759"/>
<evidence type="ECO:0000313" key="5">
    <source>
        <dbReference type="EMBL" id="OJD20902.1"/>
    </source>
</evidence>
<keyword evidence="3" id="KW-0288">FMN</keyword>
<evidence type="ECO:0000256" key="3">
    <source>
        <dbReference type="ARBA" id="ARBA00022643"/>
    </source>
</evidence>